<dbReference type="InterPro" id="IPR021005">
    <property type="entry name" value="Znf_CGNR"/>
</dbReference>
<evidence type="ECO:0000313" key="2">
    <source>
        <dbReference type="EMBL" id="MFC5951525.1"/>
    </source>
</evidence>
<reference evidence="3" key="1">
    <citation type="journal article" date="2019" name="Int. J. Syst. Evol. Microbiol.">
        <title>The Global Catalogue of Microorganisms (GCM) 10K type strain sequencing project: providing services to taxonomists for standard genome sequencing and annotation.</title>
        <authorList>
            <consortium name="The Broad Institute Genomics Platform"/>
            <consortium name="The Broad Institute Genome Sequencing Center for Infectious Disease"/>
            <person name="Wu L."/>
            <person name="Ma J."/>
        </authorList>
    </citation>
    <scope>NUCLEOTIDE SEQUENCE [LARGE SCALE GENOMIC DNA]</scope>
    <source>
        <strain evidence="3">CGMCC 4.7397</strain>
    </source>
</reference>
<proteinExistence type="predicted"/>
<evidence type="ECO:0000259" key="1">
    <source>
        <dbReference type="Pfam" id="PF11706"/>
    </source>
</evidence>
<dbReference type="Pfam" id="PF11706">
    <property type="entry name" value="zf-CGNR"/>
    <property type="match status" value="1"/>
</dbReference>
<dbReference type="Proteomes" id="UP001596119">
    <property type="component" value="Unassembled WGS sequence"/>
</dbReference>
<dbReference type="InterPro" id="IPR023286">
    <property type="entry name" value="ABATE_dom_sf"/>
</dbReference>
<dbReference type="RefSeq" id="WP_379569555.1">
    <property type="nucleotide sequence ID" value="NZ_JBHSQK010000074.1"/>
</dbReference>
<dbReference type="Gene3D" id="1.10.3300.10">
    <property type="entry name" value="Jann2411-like domain"/>
    <property type="match status" value="1"/>
</dbReference>
<protein>
    <submittedName>
        <fullName evidence="2">CGNR zinc finger domain-containing protein</fullName>
    </submittedName>
</protein>
<keyword evidence="3" id="KW-1185">Reference proteome</keyword>
<dbReference type="PANTHER" id="PTHR35525">
    <property type="entry name" value="BLL6575 PROTEIN"/>
    <property type="match status" value="1"/>
</dbReference>
<comment type="caution">
    <text evidence="2">The sequence shown here is derived from an EMBL/GenBank/DDBJ whole genome shotgun (WGS) entry which is preliminary data.</text>
</comment>
<feature type="domain" description="Zinc finger CGNR" evidence="1">
    <location>
        <begin position="157"/>
        <end position="200"/>
    </location>
</feature>
<evidence type="ECO:0000313" key="3">
    <source>
        <dbReference type="Proteomes" id="UP001596119"/>
    </source>
</evidence>
<dbReference type="SUPFAM" id="SSF160904">
    <property type="entry name" value="Jann2411-like"/>
    <property type="match status" value="1"/>
</dbReference>
<name>A0ABW1IEE5_9PSEU</name>
<accession>A0ABW1IEE5</accession>
<gene>
    <name evidence="2" type="ORF">ACFQH9_24985</name>
</gene>
<sequence>MTSGAGESRDWPATTRYNLSGAPGELGLVQDFLNTIEEGSVAPPDLLATLPAAQEWVDEVRGLWSSLDDACWGRDLPPLTERDRRRLVAIRRRMFRGLFPTAAEDGGLAEPQAHAGVRLTLSQGEVSAEPTGRGWAQFESALLLICYRARLAGHLRRLKTCKSHECDVVFYDRSPNNSAVWHDVRVCGNRANVRAHRARHPGRAAVT</sequence>
<dbReference type="EMBL" id="JBHSQK010000074">
    <property type="protein sequence ID" value="MFC5951525.1"/>
    <property type="molecule type" value="Genomic_DNA"/>
</dbReference>
<organism evidence="2 3">
    <name type="scientific">Pseudonocardia lutea</name>
    <dbReference type="NCBI Taxonomy" id="2172015"/>
    <lineage>
        <taxon>Bacteria</taxon>
        <taxon>Bacillati</taxon>
        <taxon>Actinomycetota</taxon>
        <taxon>Actinomycetes</taxon>
        <taxon>Pseudonocardiales</taxon>
        <taxon>Pseudonocardiaceae</taxon>
        <taxon>Pseudonocardia</taxon>
    </lineage>
</organism>
<dbReference type="PANTHER" id="PTHR35525:SF3">
    <property type="entry name" value="BLL6575 PROTEIN"/>
    <property type="match status" value="1"/>
</dbReference>
<dbReference type="InterPro" id="IPR010852">
    <property type="entry name" value="ABATE"/>
</dbReference>